<accession>A0A7V6A3E9</accession>
<comment type="caution">
    <text evidence="2">The sequence shown here is derived from an EMBL/GenBank/DDBJ whole genome shotgun (WGS) entry which is preliminary data.</text>
</comment>
<proteinExistence type="predicted"/>
<reference evidence="2" key="1">
    <citation type="journal article" date="2020" name="mSystems">
        <title>Genome- and Community-Level Interaction Insights into Carbon Utilization and Element Cycling Functions of Hydrothermarchaeota in Hydrothermal Sediment.</title>
        <authorList>
            <person name="Zhou Z."/>
            <person name="Liu Y."/>
            <person name="Xu W."/>
            <person name="Pan J."/>
            <person name="Luo Z.H."/>
            <person name="Li M."/>
        </authorList>
    </citation>
    <scope>NUCLEOTIDE SEQUENCE [LARGE SCALE GENOMIC DNA]</scope>
    <source>
        <strain evidence="2">SpSt-767</strain>
    </source>
</reference>
<organism evidence="2">
    <name type="scientific">Desulfobacca acetoxidans</name>
    <dbReference type="NCBI Taxonomy" id="60893"/>
    <lineage>
        <taxon>Bacteria</taxon>
        <taxon>Pseudomonadati</taxon>
        <taxon>Thermodesulfobacteriota</taxon>
        <taxon>Desulfobaccia</taxon>
        <taxon>Desulfobaccales</taxon>
        <taxon>Desulfobaccaceae</taxon>
        <taxon>Desulfobacca</taxon>
    </lineage>
</organism>
<protein>
    <submittedName>
        <fullName evidence="2">Uncharacterized protein</fullName>
    </submittedName>
</protein>
<evidence type="ECO:0000256" key="1">
    <source>
        <dbReference type="SAM" id="MobiDB-lite"/>
    </source>
</evidence>
<feature type="region of interest" description="Disordered" evidence="1">
    <location>
        <begin position="1"/>
        <end position="51"/>
    </location>
</feature>
<dbReference type="EMBL" id="DTGR01000122">
    <property type="protein sequence ID" value="HHS29522.1"/>
    <property type="molecule type" value="Genomic_DNA"/>
</dbReference>
<dbReference type="AlphaFoldDB" id="A0A7V6A3E9"/>
<evidence type="ECO:0000313" key="2">
    <source>
        <dbReference type="EMBL" id="HHS29522.1"/>
    </source>
</evidence>
<sequence>MREYGGPAYLPIPAGGPPDPTRYSEPGLPGTEAAKAEVSLQNTPAGEPSDAGSVFFVPRSQAAHLLHFLLQAYLSQDSYQARERQRGQLVSIRA</sequence>
<name>A0A7V6A3E9_9BACT</name>
<gene>
    <name evidence="2" type="ORF">ENV52_07470</name>
</gene>